<evidence type="ECO:0000256" key="2">
    <source>
        <dbReference type="ARBA" id="ARBA00012261"/>
    </source>
</evidence>
<dbReference type="InterPro" id="IPR011034">
    <property type="entry name" value="Formyl_transferase-like_C_sf"/>
</dbReference>
<dbReference type="Proteomes" id="UP000886047">
    <property type="component" value="Unassembled WGS sequence"/>
</dbReference>
<dbReference type="InterPro" id="IPR036477">
    <property type="entry name" value="Formyl_transf_N_sf"/>
</dbReference>
<dbReference type="InterPro" id="IPR041711">
    <property type="entry name" value="Met-tRNA-FMT_N"/>
</dbReference>
<evidence type="ECO:0000259" key="6">
    <source>
        <dbReference type="Pfam" id="PF00551"/>
    </source>
</evidence>
<name>A0A831PKN0_9BACT</name>
<dbReference type="GO" id="GO:0005829">
    <property type="term" value="C:cytosol"/>
    <property type="evidence" value="ECO:0007669"/>
    <property type="project" value="TreeGrafter"/>
</dbReference>
<dbReference type="AlphaFoldDB" id="A0A831PKN0"/>
<evidence type="ECO:0000256" key="4">
    <source>
        <dbReference type="ARBA" id="ARBA00022917"/>
    </source>
</evidence>
<sequence>MAGKNLRIVFMGTPGFAVASLKRLVENGYNVVGVITAPDKPAGRGKKLTESEVKKYAVEKGLKVLQPEKLKNPEFLEELKLLQADLQVVVAFRMLPEVVWNMPRLGTFNLHASLLPQYRGAAPLNWAIINGEPKTGVTTFLLDHKIDTGKILFYRKIKIGENDTVGNIHDRLMELGAGLVIETVDALAAGKVNPIPQAELMQEENIKHAPKIFKEDCKIDWAKNVETVRNLIRGLSPYPAAWCNLVHKETGRTVPCKIFFAQPVIAAETANPGTIDSDDETYLNVACGNGWLEITDLQLSGKKRLETSDFLRGFRRVYDYYFE</sequence>
<dbReference type="Pfam" id="PF00551">
    <property type="entry name" value="Formyl_trans_N"/>
    <property type="match status" value="1"/>
</dbReference>
<dbReference type="EMBL" id="DSDK01000489">
    <property type="protein sequence ID" value="HDR51740.1"/>
    <property type="molecule type" value="Genomic_DNA"/>
</dbReference>
<dbReference type="NCBIfam" id="TIGR00460">
    <property type="entry name" value="fmt"/>
    <property type="match status" value="1"/>
</dbReference>
<evidence type="ECO:0000256" key="1">
    <source>
        <dbReference type="ARBA" id="ARBA00010699"/>
    </source>
</evidence>
<gene>
    <name evidence="5" type="primary">fmt</name>
    <name evidence="8" type="ORF">ENN90_09025</name>
</gene>
<dbReference type="InterPro" id="IPR002376">
    <property type="entry name" value="Formyl_transf_N"/>
</dbReference>
<keyword evidence="4 5" id="KW-0648">Protein biosynthesis</keyword>
<dbReference type="CDD" id="cd08704">
    <property type="entry name" value="Met_tRNA_FMT_C"/>
    <property type="match status" value="1"/>
</dbReference>
<reference evidence="8" key="1">
    <citation type="journal article" date="2020" name="mSystems">
        <title>Genome- and Community-Level Interaction Insights into Carbon Utilization and Element Cycling Functions of Hydrothermarchaeota in Hydrothermal Sediment.</title>
        <authorList>
            <person name="Zhou Z."/>
            <person name="Liu Y."/>
            <person name="Xu W."/>
            <person name="Pan J."/>
            <person name="Luo Z.H."/>
            <person name="Li M."/>
        </authorList>
    </citation>
    <scope>NUCLEOTIDE SEQUENCE [LARGE SCALE GENOMIC DNA]</scope>
    <source>
        <strain evidence="8">SpSt-1217</strain>
    </source>
</reference>
<evidence type="ECO:0000259" key="7">
    <source>
        <dbReference type="Pfam" id="PF02911"/>
    </source>
</evidence>
<dbReference type="PANTHER" id="PTHR11138">
    <property type="entry name" value="METHIONYL-TRNA FORMYLTRANSFERASE"/>
    <property type="match status" value="1"/>
</dbReference>
<evidence type="ECO:0000313" key="8">
    <source>
        <dbReference type="EMBL" id="HDR51740.1"/>
    </source>
</evidence>
<comment type="similarity">
    <text evidence="1 5">Belongs to the Fmt family.</text>
</comment>
<dbReference type="Pfam" id="PF02911">
    <property type="entry name" value="Formyl_trans_C"/>
    <property type="match status" value="1"/>
</dbReference>
<proteinExistence type="inferred from homology"/>
<dbReference type="InterPro" id="IPR005793">
    <property type="entry name" value="Formyl_trans_C"/>
</dbReference>
<dbReference type="Gene3D" id="3.40.50.12230">
    <property type="match status" value="1"/>
</dbReference>
<evidence type="ECO:0000256" key="5">
    <source>
        <dbReference type="HAMAP-Rule" id="MF_00182"/>
    </source>
</evidence>
<comment type="function">
    <text evidence="5">Attaches a formyl group to the free amino group of methionyl-tRNA(fMet). The formyl group appears to play a dual role in the initiator identity of N-formylmethionyl-tRNA by promoting its recognition by IF2 and preventing the misappropriation of this tRNA by the elongation apparatus.</text>
</comment>
<comment type="catalytic activity">
    <reaction evidence="5">
        <text>L-methionyl-tRNA(fMet) + (6R)-10-formyltetrahydrofolate = N-formyl-L-methionyl-tRNA(fMet) + (6S)-5,6,7,8-tetrahydrofolate + H(+)</text>
        <dbReference type="Rhea" id="RHEA:24380"/>
        <dbReference type="Rhea" id="RHEA-COMP:9952"/>
        <dbReference type="Rhea" id="RHEA-COMP:9953"/>
        <dbReference type="ChEBI" id="CHEBI:15378"/>
        <dbReference type="ChEBI" id="CHEBI:57453"/>
        <dbReference type="ChEBI" id="CHEBI:78530"/>
        <dbReference type="ChEBI" id="CHEBI:78844"/>
        <dbReference type="ChEBI" id="CHEBI:195366"/>
        <dbReference type="EC" id="2.1.2.9"/>
    </reaction>
</comment>
<comment type="caution">
    <text evidence="8">The sequence shown here is derived from an EMBL/GenBank/DDBJ whole genome shotgun (WGS) entry which is preliminary data.</text>
</comment>
<dbReference type="EC" id="2.1.2.9" evidence="2 5"/>
<organism evidence="8">
    <name type="scientific">Mariniphaga anaerophila</name>
    <dbReference type="NCBI Taxonomy" id="1484053"/>
    <lineage>
        <taxon>Bacteria</taxon>
        <taxon>Pseudomonadati</taxon>
        <taxon>Bacteroidota</taxon>
        <taxon>Bacteroidia</taxon>
        <taxon>Marinilabiliales</taxon>
        <taxon>Prolixibacteraceae</taxon>
        <taxon>Mariniphaga</taxon>
    </lineage>
</organism>
<dbReference type="InterPro" id="IPR005794">
    <property type="entry name" value="Fmt"/>
</dbReference>
<dbReference type="InterPro" id="IPR044135">
    <property type="entry name" value="Met-tRNA-FMT_C"/>
</dbReference>
<evidence type="ECO:0000256" key="3">
    <source>
        <dbReference type="ARBA" id="ARBA00022679"/>
    </source>
</evidence>
<dbReference type="GO" id="GO:0004479">
    <property type="term" value="F:methionyl-tRNA formyltransferase activity"/>
    <property type="evidence" value="ECO:0007669"/>
    <property type="project" value="UniProtKB-UniRule"/>
</dbReference>
<dbReference type="HAMAP" id="MF_00182">
    <property type="entry name" value="Formyl_trans"/>
    <property type="match status" value="1"/>
</dbReference>
<dbReference type="CDD" id="cd08646">
    <property type="entry name" value="FMT_core_Met-tRNA-FMT_N"/>
    <property type="match status" value="1"/>
</dbReference>
<feature type="binding site" evidence="5">
    <location>
        <begin position="113"/>
        <end position="116"/>
    </location>
    <ligand>
        <name>(6S)-5,6,7,8-tetrahydrofolate</name>
        <dbReference type="ChEBI" id="CHEBI:57453"/>
    </ligand>
</feature>
<keyword evidence="3 5" id="KW-0808">Transferase</keyword>
<protein>
    <recommendedName>
        <fullName evidence="2 5">Methionyl-tRNA formyltransferase</fullName>
        <ecNumber evidence="2 5">2.1.2.9</ecNumber>
    </recommendedName>
</protein>
<dbReference type="PANTHER" id="PTHR11138:SF5">
    <property type="entry name" value="METHIONYL-TRNA FORMYLTRANSFERASE, MITOCHONDRIAL"/>
    <property type="match status" value="1"/>
</dbReference>
<dbReference type="SUPFAM" id="SSF53328">
    <property type="entry name" value="Formyltransferase"/>
    <property type="match status" value="1"/>
</dbReference>
<accession>A0A831PKN0</accession>
<feature type="domain" description="Formyl transferase C-terminal" evidence="7">
    <location>
        <begin position="211"/>
        <end position="315"/>
    </location>
</feature>
<dbReference type="SUPFAM" id="SSF50486">
    <property type="entry name" value="FMT C-terminal domain-like"/>
    <property type="match status" value="1"/>
</dbReference>
<feature type="domain" description="Formyl transferase N-terminal" evidence="6">
    <location>
        <begin position="7"/>
        <end position="183"/>
    </location>
</feature>